<accession>A0A834MH17</accession>
<evidence type="ECO:0000313" key="2">
    <source>
        <dbReference type="Proteomes" id="UP000625711"/>
    </source>
</evidence>
<name>A0A834MH17_RHYFE</name>
<gene>
    <name evidence="1" type="ORF">GWI33_023246</name>
</gene>
<protein>
    <submittedName>
        <fullName evidence="1">Uncharacterized protein</fullName>
    </submittedName>
</protein>
<dbReference type="Proteomes" id="UP000625711">
    <property type="component" value="Unassembled WGS sequence"/>
</dbReference>
<dbReference type="AlphaFoldDB" id="A0A834MH17"/>
<evidence type="ECO:0000313" key="1">
    <source>
        <dbReference type="EMBL" id="KAF7283676.1"/>
    </source>
</evidence>
<keyword evidence="2" id="KW-1185">Reference proteome</keyword>
<reference evidence="1" key="1">
    <citation type="submission" date="2020-08" db="EMBL/GenBank/DDBJ databases">
        <title>Genome sequencing and assembly of the red palm weevil Rhynchophorus ferrugineus.</title>
        <authorList>
            <person name="Dias G.B."/>
            <person name="Bergman C.M."/>
            <person name="Manee M."/>
        </authorList>
    </citation>
    <scope>NUCLEOTIDE SEQUENCE</scope>
    <source>
        <strain evidence="1">AA-2017</strain>
        <tissue evidence="1">Whole larva</tissue>
    </source>
</reference>
<comment type="caution">
    <text evidence="1">The sequence shown here is derived from an EMBL/GenBank/DDBJ whole genome shotgun (WGS) entry which is preliminary data.</text>
</comment>
<sequence length="223" mass="25997">MCSNLIKILHEFISLCSDLEYMLSVYTIEWIVVLKIHQKWKELLQHSYRLVKTEISRSKMQENSVFITLRDLDEVFDDKSTYSSNSNNIVSVDDDNEDCILLDNQRDNIIDLTLNNIVARTEQHEDMTLIINDVNDTMDVTEESRDEDTENCINDADVQPPDLKSEAIEIFDELLMTVEEYEKWDNASDISDSPFMGYVDNGNTEIENIDEQDMRLSITREGY</sequence>
<dbReference type="EMBL" id="JAACXV010000093">
    <property type="protein sequence ID" value="KAF7283676.1"/>
    <property type="molecule type" value="Genomic_DNA"/>
</dbReference>
<proteinExistence type="predicted"/>
<organism evidence="1 2">
    <name type="scientific">Rhynchophorus ferrugineus</name>
    <name type="common">Red palm weevil</name>
    <name type="synonym">Curculio ferrugineus</name>
    <dbReference type="NCBI Taxonomy" id="354439"/>
    <lineage>
        <taxon>Eukaryota</taxon>
        <taxon>Metazoa</taxon>
        <taxon>Ecdysozoa</taxon>
        <taxon>Arthropoda</taxon>
        <taxon>Hexapoda</taxon>
        <taxon>Insecta</taxon>
        <taxon>Pterygota</taxon>
        <taxon>Neoptera</taxon>
        <taxon>Endopterygota</taxon>
        <taxon>Coleoptera</taxon>
        <taxon>Polyphaga</taxon>
        <taxon>Cucujiformia</taxon>
        <taxon>Curculionidae</taxon>
        <taxon>Dryophthorinae</taxon>
        <taxon>Rhynchophorus</taxon>
    </lineage>
</organism>